<reference evidence="2 3" key="1">
    <citation type="journal article" date="2016" name="Mol. Biol. Evol.">
        <title>Comparative Genomics of Early-Diverging Mushroom-Forming Fungi Provides Insights into the Origins of Lignocellulose Decay Capabilities.</title>
        <authorList>
            <person name="Nagy L.G."/>
            <person name="Riley R."/>
            <person name="Tritt A."/>
            <person name="Adam C."/>
            <person name="Daum C."/>
            <person name="Floudas D."/>
            <person name="Sun H."/>
            <person name="Yadav J.S."/>
            <person name="Pangilinan J."/>
            <person name="Larsson K.H."/>
            <person name="Matsuura K."/>
            <person name="Barry K."/>
            <person name="Labutti K."/>
            <person name="Kuo R."/>
            <person name="Ohm R.A."/>
            <person name="Bhattacharya S.S."/>
            <person name="Shirouzu T."/>
            <person name="Yoshinaga Y."/>
            <person name="Martin F.M."/>
            <person name="Grigoriev I.V."/>
            <person name="Hibbett D.S."/>
        </authorList>
    </citation>
    <scope>NUCLEOTIDE SEQUENCE [LARGE SCALE GENOMIC DNA]</scope>
    <source>
        <strain evidence="2 3">HHB12029</strain>
    </source>
</reference>
<dbReference type="Pfam" id="PF12937">
    <property type="entry name" value="F-box-like"/>
    <property type="match status" value="1"/>
</dbReference>
<dbReference type="InterPro" id="IPR036047">
    <property type="entry name" value="F-box-like_dom_sf"/>
</dbReference>
<feature type="domain" description="F-box" evidence="1">
    <location>
        <begin position="1"/>
        <end position="48"/>
    </location>
</feature>
<sequence>MLPIDRLPTELLSRAIGYLKLNGILRVARSNRRWRHVALNHPKFWRDVVVDEFGDMSLALTKARIAAARRRPLHLDFVHRHQGSRAERILIDIVGPVISHVRILRVTVNSLYIMTLWRVLMHESPLLEQLEVTLHLDDNAHLVEVKNIALPSRVLAGNAPRLRRVALENVFVAYDTPPVLHNVTEFRFTLPEGTYLSFPRWIFSDLPTLAGVWLPA</sequence>
<dbReference type="InterPro" id="IPR001810">
    <property type="entry name" value="F-box_dom"/>
</dbReference>
<gene>
    <name evidence="2" type="ORF">EXIGLDRAFT_778193</name>
</gene>
<name>A0A165CN58_EXIGL</name>
<evidence type="ECO:0000313" key="2">
    <source>
        <dbReference type="EMBL" id="KZV82777.1"/>
    </source>
</evidence>
<dbReference type="PROSITE" id="PS50181">
    <property type="entry name" value="FBOX"/>
    <property type="match status" value="1"/>
</dbReference>
<protein>
    <recommendedName>
        <fullName evidence="1">F-box domain-containing protein</fullName>
    </recommendedName>
</protein>
<dbReference type="AlphaFoldDB" id="A0A165CN58"/>
<proteinExistence type="predicted"/>
<dbReference type="SUPFAM" id="SSF81383">
    <property type="entry name" value="F-box domain"/>
    <property type="match status" value="1"/>
</dbReference>
<accession>A0A165CN58</accession>
<dbReference type="InParanoid" id="A0A165CN58"/>
<dbReference type="Gene3D" id="1.20.1280.50">
    <property type="match status" value="1"/>
</dbReference>
<dbReference type="EMBL" id="KV426304">
    <property type="protein sequence ID" value="KZV82777.1"/>
    <property type="molecule type" value="Genomic_DNA"/>
</dbReference>
<organism evidence="2 3">
    <name type="scientific">Exidia glandulosa HHB12029</name>
    <dbReference type="NCBI Taxonomy" id="1314781"/>
    <lineage>
        <taxon>Eukaryota</taxon>
        <taxon>Fungi</taxon>
        <taxon>Dikarya</taxon>
        <taxon>Basidiomycota</taxon>
        <taxon>Agaricomycotina</taxon>
        <taxon>Agaricomycetes</taxon>
        <taxon>Auriculariales</taxon>
        <taxon>Exidiaceae</taxon>
        <taxon>Exidia</taxon>
    </lineage>
</organism>
<evidence type="ECO:0000259" key="1">
    <source>
        <dbReference type="PROSITE" id="PS50181"/>
    </source>
</evidence>
<keyword evidence="3" id="KW-1185">Reference proteome</keyword>
<dbReference type="Proteomes" id="UP000077266">
    <property type="component" value="Unassembled WGS sequence"/>
</dbReference>
<dbReference type="OrthoDB" id="3181259at2759"/>
<evidence type="ECO:0000313" key="3">
    <source>
        <dbReference type="Proteomes" id="UP000077266"/>
    </source>
</evidence>